<dbReference type="OMA" id="FYYISTH"/>
<keyword evidence="3" id="KW-1185">Reference proteome</keyword>
<sequence>MFGCIISAFREMRMRSQIFLFEIIILLFVLVLAGAAAYVEIRIFYYISTHSSETIISNLDIKQINQATSLVSHYIKQKHQRRILVLEHLSSFLRTYQMLTQQFTKVKSMESCAGSAQFVISEYVYQTPKFCYQLHGVPDLVTLPKNNQNISLLYQGLGLLNEYDLLFSIESPYFIQVADTSDYKFDIIYPVGMLIKDYDPKTRPWYVNHIKQMKAHPDEFYFYSEVYKVFIEQFDYQFSITHSLFNSQQQFFGMAKTMLTTNDPSFEYVLYNIILINYAGQVLYNGMEMGQNLTDVFYVFNETITGFNQTDWYQIEEHATNRLRRDNSNQILILYNKYHKQFVHVQSEKFKKENFTLIIFTNVSSINIMEKQFQETEESFIFWYSLALSIIISIYSLTVTLSLFAINSICKPLTKLTNQVSLHVLQLGNNINHQIFKMFNKQIISLDLLNNLNNKFMNFSELLLLSQTTKSETCRLLEKMSFNKKESNLNLKLIQNQNILLPDFRSIEQTQVQDIIKKSLFQGESMII</sequence>
<dbReference type="AlphaFoldDB" id="A0A8S1V5T1"/>
<evidence type="ECO:0000256" key="1">
    <source>
        <dbReference type="SAM" id="Phobius"/>
    </source>
</evidence>
<feature type="transmembrane region" description="Helical" evidence="1">
    <location>
        <begin position="381"/>
        <end position="406"/>
    </location>
</feature>
<keyword evidence="1" id="KW-0812">Transmembrane</keyword>
<keyword evidence="1" id="KW-0472">Membrane</keyword>
<gene>
    <name evidence="2" type="ORF">POCTA_138.1.T0600257</name>
</gene>
<evidence type="ECO:0000313" key="3">
    <source>
        <dbReference type="Proteomes" id="UP000683925"/>
    </source>
</evidence>
<comment type="caution">
    <text evidence="2">The sequence shown here is derived from an EMBL/GenBank/DDBJ whole genome shotgun (WGS) entry which is preliminary data.</text>
</comment>
<feature type="transmembrane region" description="Helical" evidence="1">
    <location>
        <begin position="18"/>
        <end position="39"/>
    </location>
</feature>
<evidence type="ECO:0000313" key="2">
    <source>
        <dbReference type="EMBL" id="CAD8172700.1"/>
    </source>
</evidence>
<name>A0A8S1V5T1_PAROT</name>
<proteinExistence type="predicted"/>
<keyword evidence="1" id="KW-1133">Transmembrane helix</keyword>
<protein>
    <submittedName>
        <fullName evidence="2">Uncharacterized protein</fullName>
    </submittedName>
</protein>
<dbReference type="OrthoDB" id="305386at2759"/>
<dbReference type="EMBL" id="CAJJDP010000059">
    <property type="protein sequence ID" value="CAD8172700.1"/>
    <property type="molecule type" value="Genomic_DNA"/>
</dbReference>
<organism evidence="2 3">
    <name type="scientific">Paramecium octaurelia</name>
    <dbReference type="NCBI Taxonomy" id="43137"/>
    <lineage>
        <taxon>Eukaryota</taxon>
        <taxon>Sar</taxon>
        <taxon>Alveolata</taxon>
        <taxon>Ciliophora</taxon>
        <taxon>Intramacronucleata</taxon>
        <taxon>Oligohymenophorea</taxon>
        <taxon>Peniculida</taxon>
        <taxon>Parameciidae</taxon>
        <taxon>Paramecium</taxon>
    </lineage>
</organism>
<dbReference type="Proteomes" id="UP000683925">
    <property type="component" value="Unassembled WGS sequence"/>
</dbReference>
<accession>A0A8S1V5T1</accession>
<reference evidence="2" key="1">
    <citation type="submission" date="2021-01" db="EMBL/GenBank/DDBJ databases">
        <authorList>
            <consortium name="Genoscope - CEA"/>
            <person name="William W."/>
        </authorList>
    </citation>
    <scope>NUCLEOTIDE SEQUENCE</scope>
</reference>